<dbReference type="GO" id="GO:0015269">
    <property type="term" value="F:calcium-activated potassium channel activity"/>
    <property type="evidence" value="ECO:0007669"/>
    <property type="project" value="InterPro"/>
</dbReference>
<keyword evidence="8" id="KW-0407">Ion channel</keyword>
<dbReference type="GO" id="GO:0008076">
    <property type="term" value="C:voltage-gated potassium channel complex"/>
    <property type="evidence" value="ECO:0007669"/>
    <property type="project" value="TreeGrafter"/>
</dbReference>
<protein>
    <submittedName>
        <fullName evidence="11">Calcium-activated potassium channel subunit beta-3-like</fullName>
    </submittedName>
</protein>
<dbReference type="Pfam" id="PF03185">
    <property type="entry name" value="CaKB"/>
    <property type="match status" value="1"/>
</dbReference>
<dbReference type="PANTHER" id="PTHR10258:SF8">
    <property type="entry name" value="CALCIUM-ACTIVATED POTASSIUM CHANNEL BK ALPHA SUBUNIT DOMAIN-CONTAINING PROTEIN"/>
    <property type="match status" value="1"/>
</dbReference>
<dbReference type="OrthoDB" id="9970277at2759"/>
<proteinExistence type="predicted"/>
<evidence type="ECO:0000256" key="4">
    <source>
        <dbReference type="ARBA" id="ARBA00022989"/>
    </source>
</evidence>
<dbReference type="Proteomes" id="UP000515135">
    <property type="component" value="Unplaced"/>
</dbReference>
<keyword evidence="7" id="KW-0325">Glycoprotein</keyword>
<evidence type="ECO:0000256" key="5">
    <source>
        <dbReference type="ARBA" id="ARBA00023065"/>
    </source>
</evidence>
<keyword evidence="4 9" id="KW-1133">Transmembrane helix</keyword>
<accession>A0A6P4YMX3</accession>
<keyword evidence="3 9" id="KW-0812">Transmembrane</keyword>
<reference evidence="11" key="1">
    <citation type="submission" date="2025-08" db="UniProtKB">
        <authorList>
            <consortium name="RefSeq"/>
        </authorList>
    </citation>
    <scope>IDENTIFICATION</scope>
    <source>
        <tissue evidence="11">Gonad</tissue>
    </source>
</reference>
<name>A0A6P4YMX3_BRABE</name>
<feature type="transmembrane region" description="Helical" evidence="9">
    <location>
        <begin position="7"/>
        <end position="30"/>
    </location>
</feature>
<evidence type="ECO:0000313" key="11">
    <source>
        <dbReference type="RefSeq" id="XP_019620052.1"/>
    </source>
</evidence>
<gene>
    <name evidence="11" type="primary">LOC109466737</name>
</gene>
<evidence type="ECO:0000256" key="2">
    <source>
        <dbReference type="ARBA" id="ARBA00022448"/>
    </source>
</evidence>
<dbReference type="GO" id="GO:0015459">
    <property type="term" value="F:potassium channel regulator activity"/>
    <property type="evidence" value="ECO:0007669"/>
    <property type="project" value="TreeGrafter"/>
</dbReference>
<evidence type="ECO:0000256" key="7">
    <source>
        <dbReference type="ARBA" id="ARBA00023180"/>
    </source>
</evidence>
<evidence type="ECO:0000256" key="6">
    <source>
        <dbReference type="ARBA" id="ARBA00023136"/>
    </source>
</evidence>
<dbReference type="AlphaFoldDB" id="A0A6P4YMX3"/>
<evidence type="ECO:0000256" key="8">
    <source>
        <dbReference type="ARBA" id="ARBA00023303"/>
    </source>
</evidence>
<dbReference type="InterPro" id="IPR003930">
    <property type="entry name" value="K_chnl_Ca-activ_BK_bsu"/>
</dbReference>
<evidence type="ECO:0000313" key="10">
    <source>
        <dbReference type="Proteomes" id="UP000515135"/>
    </source>
</evidence>
<evidence type="ECO:0000256" key="9">
    <source>
        <dbReference type="SAM" id="Phobius"/>
    </source>
</evidence>
<dbReference type="GeneID" id="109466737"/>
<dbReference type="GO" id="GO:0005513">
    <property type="term" value="P:detection of calcium ion"/>
    <property type="evidence" value="ECO:0007669"/>
    <property type="project" value="TreeGrafter"/>
</dbReference>
<evidence type="ECO:0000256" key="3">
    <source>
        <dbReference type="ARBA" id="ARBA00022692"/>
    </source>
</evidence>
<evidence type="ECO:0000256" key="1">
    <source>
        <dbReference type="ARBA" id="ARBA00004141"/>
    </source>
</evidence>
<sequence length="201" mass="23064">MSCSKCYCVTATFLVVLRFGAFILLVIFIVNDVRPAIRGLYMRRTTCTVLTSRISSDVVSCECPGEMRRGCGSSFPCLQINVTFVGRYRQRHSGILVDNQKNMGYRGDQLCSTRPCNKYRYHNVERVEAFQRSTGQVGQTYSCFYDPSDQTEVFRELLDANLWAIFHYLFWPSFAMVFSCGCGCFLLGKVNFEEIQTDHVY</sequence>
<feature type="transmembrane region" description="Helical" evidence="9">
    <location>
        <begin position="165"/>
        <end position="187"/>
    </location>
</feature>
<comment type="subcellular location">
    <subcellularLocation>
        <location evidence="1">Membrane</location>
        <topology evidence="1">Multi-pass membrane protein</topology>
    </subcellularLocation>
</comment>
<dbReference type="KEGG" id="bbel:109466737"/>
<keyword evidence="2" id="KW-0813">Transport</keyword>
<keyword evidence="5" id="KW-0406">Ion transport</keyword>
<dbReference type="PANTHER" id="PTHR10258">
    <property type="entry name" value="CALCIUM-ACTIVATED POTASSIUM CHANNEL SUBUNIT BETA"/>
    <property type="match status" value="1"/>
</dbReference>
<organism evidence="10 11">
    <name type="scientific">Branchiostoma belcheri</name>
    <name type="common">Amphioxus</name>
    <dbReference type="NCBI Taxonomy" id="7741"/>
    <lineage>
        <taxon>Eukaryota</taxon>
        <taxon>Metazoa</taxon>
        <taxon>Chordata</taxon>
        <taxon>Cephalochordata</taxon>
        <taxon>Leptocardii</taxon>
        <taxon>Amphioxiformes</taxon>
        <taxon>Branchiostomatidae</taxon>
        <taxon>Branchiostoma</taxon>
    </lineage>
</organism>
<keyword evidence="6 9" id="KW-0472">Membrane</keyword>
<dbReference type="RefSeq" id="XP_019620052.1">
    <property type="nucleotide sequence ID" value="XM_019764493.1"/>
</dbReference>
<keyword evidence="10" id="KW-1185">Reference proteome</keyword>